<keyword evidence="3 6" id="KW-1133">Transmembrane helix</keyword>
<feature type="transmembrane region" description="Helical" evidence="6">
    <location>
        <begin position="130"/>
        <end position="154"/>
    </location>
</feature>
<dbReference type="RefSeq" id="WP_167546226.1">
    <property type="nucleotide sequence ID" value="NZ_ATTO01000035.1"/>
</dbReference>
<evidence type="ECO:0000256" key="1">
    <source>
        <dbReference type="ARBA" id="ARBA00004141"/>
    </source>
</evidence>
<feature type="transmembrane region" description="Helical" evidence="6">
    <location>
        <begin position="322"/>
        <end position="343"/>
    </location>
</feature>
<feature type="domain" description="STAS" evidence="7">
    <location>
        <begin position="434"/>
        <end position="549"/>
    </location>
</feature>
<feature type="transmembrane region" description="Helical" evidence="6">
    <location>
        <begin position="174"/>
        <end position="193"/>
    </location>
</feature>
<sequence length="572" mass="60017">MPTLPLISSLREYRVEWLRYDLTSGLAIAAVGLPSAIAYPALAGLPPEVGIYASILSVLGYALLGSSRQLIVGPDAGTVTVLAAVLVSFGLSSTAENVVASAAIAAMVGLLCFLASFLRLGFIANLLSRPILTGFMTGISLSILIGQIGRFTGVKIESDGLFGPLVEIAKKSDLIHWPSLWLGAGLFVVLRLLGKWLPSVPGPLVVMALATALSYAFDFQALGIRVVGAVPSQLPSPSIPIPDVAIGDLILGAAAVLIVSFGAGIVTARSFGAKNRYPVDANRELLGFGAANLASGVFGGFAVTASDSRTAINDLMGGKTQVAAVISAAALTLTVLFLTDALAILPTPALGAVLASAAISLIDLRTLGQLWRISRIEFLFAVISIAGALSLGVLQGVIIAVVATLLYLVMEGMTPRDALLGRIPGRDGFYKLHRYPQAEPVPGVVIYLVQGSLLFYNAEHIKSRMEEIFATLAPDTKWFIFDAGAAAQIDSTAAVMLDEIRTMAEERGIKFAIVELHSEPLEILERSGVLARVGSTMIFDELEEAVDLVEHQPAVEPRDGDDAAGHSADIAR</sequence>
<reference evidence="8" key="1">
    <citation type="submission" date="2013-11" db="EMBL/GenBank/DDBJ databases">
        <title>Draft genome sequence of the broad-host-range Rhizobium sp. LPU83 strain, a member of the low-genetic diversity Oregon-like Rhizobium sp. group.</title>
        <authorList>
            <person name="Wibberg D."/>
            <person name="Puehler A."/>
            <person name="Schlueter A."/>
        </authorList>
    </citation>
    <scope>NUCLEOTIDE SEQUENCE [LARGE SCALE GENOMIC DNA]</scope>
    <source>
        <strain evidence="8">LPU83</strain>
        <plasmid evidence="8">pLPU83c</plasmid>
    </source>
</reference>
<evidence type="ECO:0000259" key="7">
    <source>
        <dbReference type="PROSITE" id="PS50801"/>
    </source>
</evidence>
<comment type="subcellular location">
    <subcellularLocation>
        <location evidence="1">Membrane</location>
        <topology evidence="1">Multi-pass membrane protein</topology>
    </subcellularLocation>
</comment>
<dbReference type="Pfam" id="PF01740">
    <property type="entry name" value="STAS"/>
    <property type="match status" value="1"/>
</dbReference>
<dbReference type="Gene3D" id="3.30.750.24">
    <property type="entry name" value="STAS domain"/>
    <property type="match status" value="1"/>
</dbReference>
<dbReference type="PANTHER" id="PTHR11814">
    <property type="entry name" value="SULFATE TRANSPORTER"/>
    <property type="match status" value="1"/>
</dbReference>
<feature type="transmembrane region" description="Helical" evidence="6">
    <location>
        <begin position="20"/>
        <end position="43"/>
    </location>
</feature>
<dbReference type="InterPro" id="IPR036513">
    <property type="entry name" value="STAS_dom_sf"/>
</dbReference>
<feature type="transmembrane region" description="Helical" evidence="6">
    <location>
        <begin position="349"/>
        <end position="367"/>
    </location>
</feature>
<keyword evidence="8" id="KW-0614">Plasmid</keyword>
<dbReference type="KEGG" id="rhl:LPU83_pLPU83c_0371"/>
<evidence type="ECO:0000256" key="2">
    <source>
        <dbReference type="ARBA" id="ARBA00022692"/>
    </source>
</evidence>
<organism evidence="8 9">
    <name type="scientific">Rhizobium favelukesii</name>
    <dbReference type="NCBI Taxonomy" id="348824"/>
    <lineage>
        <taxon>Bacteria</taxon>
        <taxon>Pseudomonadati</taxon>
        <taxon>Pseudomonadota</taxon>
        <taxon>Alphaproteobacteria</taxon>
        <taxon>Hyphomicrobiales</taxon>
        <taxon>Rhizobiaceae</taxon>
        <taxon>Rhizobium/Agrobacterium group</taxon>
        <taxon>Rhizobium</taxon>
    </lineage>
</organism>
<evidence type="ECO:0000256" key="4">
    <source>
        <dbReference type="ARBA" id="ARBA00023136"/>
    </source>
</evidence>
<evidence type="ECO:0000313" key="9">
    <source>
        <dbReference type="Proteomes" id="UP000019443"/>
    </source>
</evidence>
<keyword evidence="4 6" id="KW-0472">Membrane</keyword>
<evidence type="ECO:0000256" key="3">
    <source>
        <dbReference type="ARBA" id="ARBA00022989"/>
    </source>
</evidence>
<evidence type="ECO:0000313" key="8">
    <source>
        <dbReference type="EMBL" id="CDM60933.1"/>
    </source>
</evidence>
<name>W6RQ11_9HYPH</name>
<keyword evidence="9" id="KW-1185">Reference proteome</keyword>
<evidence type="ECO:0000256" key="6">
    <source>
        <dbReference type="SAM" id="Phobius"/>
    </source>
</evidence>
<feature type="compositionally biased region" description="Basic and acidic residues" evidence="5">
    <location>
        <begin position="556"/>
        <end position="572"/>
    </location>
</feature>
<dbReference type="HOGENOM" id="CLU_003182_13_0_5"/>
<dbReference type="GO" id="GO:0055085">
    <property type="term" value="P:transmembrane transport"/>
    <property type="evidence" value="ECO:0007669"/>
    <property type="project" value="InterPro"/>
</dbReference>
<dbReference type="GO" id="GO:0016020">
    <property type="term" value="C:membrane"/>
    <property type="evidence" value="ECO:0007669"/>
    <property type="project" value="UniProtKB-SubCell"/>
</dbReference>
<dbReference type="InterPro" id="IPR011547">
    <property type="entry name" value="SLC26A/SulP_dom"/>
</dbReference>
<geneLocation type="plasmid" evidence="8 9">
    <name>pLPU83c</name>
</geneLocation>
<feature type="transmembrane region" description="Helical" evidence="6">
    <location>
        <begin position="49"/>
        <end position="64"/>
    </location>
</feature>
<dbReference type="InterPro" id="IPR001902">
    <property type="entry name" value="SLC26A/SulP_fam"/>
</dbReference>
<feature type="transmembrane region" description="Helical" evidence="6">
    <location>
        <begin position="244"/>
        <end position="266"/>
    </location>
</feature>
<accession>W6RQ11</accession>
<evidence type="ECO:0000256" key="5">
    <source>
        <dbReference type="SAM" id="MobiDB-lite"/>
    </source>
</evidence>
<feature type="transmembrane region" description="Helical" evidence="6">
    <location>
        <begin position="98"/>
        <end position="118"/>
    </location>
</feature>
<feature type="transmembrane region" description="Helical" evidence="6">
    <location>
        <begin position="205"/>
        <end position="224"/>
    </location>
</feature>
<dbReference type="SUPFAM" id="SSF52091">
    <property type="entry name" value="SpoIIaa-like"/>
    <property type="match status" value="1"/>
</dbReference>
<dbReference type="Proteomes" id="UP000019443">
    <property type="component" value="Plasmid pLPU83c"/>
</dbReference>
<feature type="region of interest" description="Disordered" evidence="5">
    <location>
        <begin position="551"/>
        <end position="572"/>
    </location>
</feature>
<dbReference type="Pfam" id="PF00916">
    <property type="entry name" value="Sulfate_transp"/>
    <property type="match status" value="1"/>
</dbReference>
<dbReference type="EMBL" id="HG916854">
    <property type="protein sequence ID" value="CDM60933.1"/>
    <property type="molecule type" value="Genomic_DNA"/>
</dbReference>
<protein>
    <submittedName>
        <fullName evidence="8">Sulphate transporter</fullName>
    </submittedName>
</protein>
<feature type="transmembrane region" description="Helical" evidence="6">
    <location>
        <begin position="379"/>
        <end position="410"/>
    </location>
</feature>
<proteinExistence type="predicted"/>
<dbReference type="CDD" id="cd07042">
    <property type="entry name" value="STAS_SulP_like_sulfate_transporter"/>
    <property type="match status" value="1"/>
</dbReference>
<keyword evidence="2 6" id="KW-0812">Transmembrane</keyword>
<dbReference type="InterPro" id="IPR002645">
    <property type="entry name" value="STAS_dom"/>
</dbReference>
<dbReference type="PROSITE" id="PS50801">
    <property type="entry name" value="STAS"/>
    <property type="match status" value="1"/>
</dbReference>
<gene>
    <name evidence="8" type="ORF">LPU83_pLPU83c_0371</name>
</gene>
<dbReference type="PATRIC" id="fig|348824.6.peg.5094"/>
<dbReference type="AlphaFoldDB" id="W6RQ11"/>